<dbReference type="GO" id="GO:0005737">
    <property type="term" value="C:cytoplasm"/>
    <property type="evidence" value="ECO:0007669"/>
    <property type="project" value="TreeGrafter"/>
</dbReference>
<dbReference type="EMBL" id="CAJOBC010004685">
    <property type="protein sequence ID" value="CAF3837149.1"/>
    <property type="molecule type" value="Genomic_DNA"/>
</dbReference>
<evidence type="ECO:0000256" key="1">
    <source>
        <dbReference type="ARBA" id="ARBA00001614"/>
    </source>
</evidence>
<evidence type="ECO:0000313" key="14">
    <source>
        <dbReference type="EMBL" id="CAF3837149.1"/>
    </source>
</evidence>
<dbReference type="PANTHER" id="PTHR10091:SF0">
    <property type="entry name" value="GALACTOSE MUTAROTASE"/>
    <property type="match status" value="1"/>
</dbReference>
<dbReference type="Proteomes" id="UP000663829">
    <property type="component" value="Unassembled WGS sequence"/>
</dbReference>
<comment type="pathway">
    <text evidence="3">Carbohydrate metabolism; galactose metabolism.</text>
</comment>
<evidence type="ECO:0000313" key="13">
    <source>
        <dbReference type="EMBL" id="CAF1069970.1"/>
    </source>
</evidence>
<dbReference type="EMBL" id="CAJNOQ010004686">
    <property type="protein sequence ID" value="CAF1069970.1"/>
    <property type="molecule type" value="Genomic_DNA"/>
</dbReference>
<organism evidence="13 15">
    <name type="scientific">Didymodactylos carnosus</name>
    <dbReference type="NCBI Taxonomy" id="1234261"/>
    <lineage>
        <taxon>Eukaryota</taxon>
        <taxon>Metazoa</taxon>
        <taxon>Spiralia</taxon>
        <taxon>Gnathifera</taxon>
        <taxon>Rotifera</taxon>
        <taxon>Eurotatoria</taxon>
        <taxon>Bdelloidea</taxon>
        <taxon>Philodinida</taxon>
        <taxon>Philodinidae</taxon>
        <taxon>Didymodactylos</taxon>
    </lineage>
</organism>
<evidence type="ECO:0000256" key="7">
    <source>
        <dbReference type="ARBA" id="ARBA00023277"/>
    </source>
</evidence>
<comment type="catalytic activity">
    <reaction evidence="2">
        <text>alpha-D-galactose = beta-D-galactose</text>
        <dbReference type="Rhea" id="RHEA:28675"/>
        <dbReference type="ChEBI" id="CHEBI:27667"/>
        <dbReference type="ChEBI" id="CHEBI:28061"/>
        <dbReference type="EC" id="5.1.3.3"/>
    </reaction>
    <physiologicalReaction direction="right-to-left" evidence="2">
        <dbReference type="Rhea" id="RHEA:28677"/>
    </physiologicalReaction>
</comment>
<dbReference type="InterPro" id="IPR008183">
    <property type="entry name" value="Aldose_1/G6P_1-epimerase"/>
</dbReference>
<protein>
    <recommendedName>
        <fullName evidence="9">Aldose 1-epimerase</fullName>
        <ecNumber evidence="9">5.1.3.3</ecNumber>
    </recommendedName>
</protein>
<evidence type="ECO:0000256" key="11">
    <source>
        <dbReference type="PIRSR" id="PIRSR005096-2"/>
    </source>
</evidence>
<dbReference type="EC" id="5.1.3.3" evidence="9"/>
<evidence type="ECO:0000256" key="8">
    <source>
        <dbReference type="ARBA" id="ARBA00045743"/>
    </source>
</evidence>
<evidence type="ECO:0000313" key="15">
    <source>
        <dbReference type="Proteomes" id="UP000663829"/>
    </source>
</evidence>
<feature type="active site" description="Proton acceptor" evidence="10">
    <location>
        <position position="328"/>
    </location>
</feature>
<name>A0A814LSX9_9BILA</name>
<dbReference type="InterPro" id="IPR015443">
    <property type="entry name" value="Aldose_1-epimerase"/>
</dbReference>
<accession>A0A814LSX9</accession>
<dbReference type="UniPathway" id="UPA00214"/>
<evidence type="ECO:0000256" key="3">
    <source>
        <dbReference type="ARBA" id="ARBA00004947"/>
    </source>
</evidence>
<dbReference type="InterPro" id="IPR047215">
    <property type="entry name" value="Galactose_mutarotase-like"/>
</dbReference>
<comment type="similarity">
    <text evidence="5 9">Belongs to the aldose epimerase family.</text>
</comment>
<evidence type="ECO:0000256" key="12">
    <source>
        <dbReference type="PIRSR" id="PIRSR005096-3"/>
    </source>
</evidence>
<comment type="pathway">
    <text evidence="4 9">Carbohydrate metabolism; hexose metabolism.</text>
</comment>
<dbReference type="PIRSF" id="PIRSF005096">
    <property type="entry name" value="GALM"/>
    <property type="match status" value="1"/>
</dbReference>
<dbReference type="Gene3D" id="2.70.98.10">
    <property type="match status" value="1"/>
</dbReference>
<evidence type="ECO:0000256" key="5">
    <source>
        <dbReference type="ARBA" id="ARBA00006206"/>
    </source>
</evidence>
<keyword evidence="6 9" id="KW-0413">Isomerase</keyword>
<feature type="active site" description="Proton donor" evidence="10">
    <location>
        <position position="192"/>
    </location>
</feature>
<keyword evidence="7 9" id="KW-0119">Carbohydrate metabolism</keyword>
<comment type="function">
    <text evidence="8">Mutarotase that catalyzes the interconversion of beta-D-galactose and alpha-D-galactose during galactose metabolism. Beta-D-galactose is metabolized in the liver into glucose 1-phosphate, the primary metabolic fuel, by the action of four enzymes that constitute the Leloir pathway: GALM, GALK1 (galactokinase), GALT (galactose-1-phosphate uridylyltransferase) and GALE (UDP-galactose-4'-epimerase). Involved in the maintenance of the equilibrium between the beta- and alpha-anomers of galactose, therefore ensuring a sufficient supply of the alpha-anomer for GALK1. Also active on D-glucose although shows a preference for galactose over glucose.</text>
</comment>
<dbReference type="InterPro" id="IPR011013">
    <property type="entry name" value="Gal_mutarotase_sf_dom"/>
</dbReference>
<dbReference type="PANTHER" id="PTHR10091">
    <property type="entry name" value="ALDOSE-1-EPIMERASE"/>
    <property type="match status" value="1"/>
</dbReference>
<dbReference type="UniPathway" id="UPA00242"/>
<dbReference type="GO" id="GO:0033499">
    <property type="term" value="P:galactose catabolic process via UDP-galactose, Leloir pathway"/>
    <property type="evidence" value="ECO:0007669"/>
    <property type="project" value="TreeGrafter"/>
</dbReference>
<sequence>MNSNQTLAMDSNITYPSRELFEKLIDGKETSLFILRNNKNTVQAAVTNYGGRLVCLWVPDKNGKIIDILEGFDNIVQYTEGADNYFGAIIGRYGNRIANARFILDGKEYKLNANNYPNNLHGGNRGLSRRVWNATQTAYNTLELTYFSPDGEESFPGNLNIKVIYTLTDANELNIQYEATTDKKTVINLTNHAYFNLNGQGSGSILNHQLWINADYYTPIDSYLIPKGEKHESVLNTPFDFRNMTKISEGIKEETNNEQLISGKGYDHNFVLNNKGHVASVIGDLYGIQMDIYSTEPGLQFYSGNFLNGSNRVKNDKRDNYRTSFCLETQHFPDSPNRSSFPSVILRPEEIYKTNTIYKFSVKDDLNNAAITYSSLYYGKNTQSILLLLFCFFAATVFAREDKDILLFIVSQDFS</sequence>
<dbReference type="Pfam" id="PF01263">
    <property type="entry name" value="Aldose_epim"/>
    <property type="match status" value="1"/>
</dbReference>
<dbReference type="NCBIfam" id="NF008277">
    <property type="entry name" value="PRK11055.1"/>
    <property type="match status" value="1"/>
</dbReference>
<evidence type="ECO:0000256" key="4">
    <source>
        <dbReference type="ARBA" id="ARBA00005028"/>
    </source>
</evidence>
<dbReference type="Proteomes" id="UP000681722">
    <property type="component" value="Unassembled WGS sequence"/>
</dbReference>
<dbReference type="PROSITE" id="PS00545">
    <property type="entry name" value="ALDOSE_1_EPIMERASE"/>
    <property type="match status" value="1"/>
</dbReference>
<dbReference type="InterPro" id="IPR014718">
    <property type="entry name" value="GH-type_carb-bd"/>
</dbReference>
<dbReference type="InterPro" id="IPR018052">
    <property type="entry name" value="Ald1_epimerase_CS"/>
</dbReference>
<reference evidence="13" key="1">
    <citation type="submission" date="2021-02" db="EMBL/GenBank/DDBJ databases">
        <authorList>
            <person name="Nowell W R."/>
        </authorList>
    </citation>
    <scope>NUCLEOTIDE SEQUENCE</scope>
</reference>
<dbReference type="SUPFAM" id="SSF74650">
    <property type="entry name" value="Galactose mutarotase-like"/>
    <property type="match status" value="1"/>
</dbReference>
<evidence type="ECO:0000256" key="6">
    <source>
        <dbReference type="ARBA" id="ARBA00023235"/>
    </source>
</evidence>
<comment type="caution">
    <text evidence="13">The sequence shown here is derived from an EMBL/GenBank/DDBJ whole genome shotgun (WGS) entry which is preliminary data.</text>
</comment>
<gene>
    <name evidence="13" type="ORF">GPM918_LOCUS17222</name>
    <name evidence="14" type="ORF">SRO942_LOCUS17219</name>
</gene>
<dbReference type="GO" id="GO:0004034">
    <property type="term" value="F:aldose 1-epimerase activity"/>
    <property type="evidence" value="ECO:0007669"/>
    <property type="project" value="UniProtKB-EC"/>
</dbReference>
<evidence type="ECO:0000256" key="9">
    <source>
        <dbReference type="PIRNR" id="PIRNR005096"/>
    </source>
</evidence>
<dbReference type="GO" id="GO:0030246">
    <property type="term" value="F:carbohydrate binding"/>
    <property type="evidence" value="ECO:0007669"/>
    <property type="project" value="InterPro"/>
</dbReference>
<comment type="catalytic activity">
    <reaction evidence="1 9">
        <text>alpha-D-glucose = beta-D-glucose</text>
        <dbReference type="Rhea" id="RHEA:10264"/>
        <dbReference type="ChEBI" id="CHEBI:15903"/>
        <dbReference type="ChEBI" id="CHEBI:17925"/>
        <dbReference type="EC" id="5.1.3.3"/>
    </reaction>
</comment>
<dbReference type="OrthoDB" id="274691at2759"/>
<keyword evidence="15" id="KW-1185">Reference proteome</keyword>
<proteinExistence type="inferred from homology"/>
<dbReference type="GO" id="GO:0006006">
    <property type="term" value="P:glucose metabolic process"/>
    <property type="evidence" value="ECO:0007669"/>
    <property type="project" value="TreeGrafter"/>
</dbReference>
<feature type="binding site" evidence="12">
    <location>
        <begin position="95"/>
        <end position="96"/>
    </location>
    <ligand>
        <name>beta-D-galactose</name>
        <dbReference type="ChEBI" id="CHEBI:27667"/>
    </ligand>
</feature>
<evidence type="ECO:0000256" key="2">
    <source>
        <dbReference type="ARBA" id="ARBA00001712"/>
    </source>
</evidence>
<feature type="binding site" evidence="12">
    <location>
        <begin position="192"/>
        <end position="194"/>
    </location>
    <ligand>
        <name>beta-D-galactose</name>
        <dbReference type="ChEBI" id="CHEBI:27667"/>
    </ligand>
</feature>
<evidence type="ECO:0000256" key="10">
    <source>
        <dbReference type="PIRSR" id="PIRSR005096-1"/>
    </source>
</evidence>
<feature type="binding site" evidence="11">
    <location>
        <position position="267"/>
    </location>
    <ligand>
        <name>beta-D-galactose</name>
        <dbReference type="ChEBI" id="CHEBI:27667"/>
    </ligand>
</feature>
<dbReference type="AlphaFoldDB" id="A0A814LSX9"/>
<dbReference type="CDD" id="cd09019">
    <property type="entry name" value="galactose_mutarotase_like"/>
    <property type="match status" value="1"/>
</dbReference>